<reference evidence="2 3" key="1">
    <citation type="journal article" date="2012" name="BMC Genomics">
        <title>Comparative genomics of bacteria in the genus Providencia isolated from wild Drosophila melanogaster.</title>
        <authorList>
            <person name="Galac M.R."/>
            <person name="Lazzaro B.P."/>
        </authorList>
    </citation>
    <scope>NUCLEOTIDE SEQUENCE [LARGE SCALE GENOMIC DNA]</scope>
    <source>
        <strain evidence="2 3">DSM 19968</strain>
    </source>
</reference>
<evidence type="ECO:0000313" key="3">
    <source>
        <dbReference type="Proteomes" id="UP000009336"/>
    </source>
</evidence>
<dbReference type="eggNOG" id="COG3210">
    <property type="taxonomic scope" value="Bacteria"/>
</dbReference>
<protein>
    <recommendedName>
        <fullName evidence="1">Bacterial EndoU nuclease domain-containing protein</fullName>
    </recommendedName>
</protein>
<proteinExistence type="predicted"/>
<sequence length="1394" mass="156994">MPKIDIHQTQWRQRIGHHTNKLDQSIKGQRWQDTRIKNIANHRGLHSSNAQQQARAQTCLELLSMLSTINRSDFIRATTGENAKKVTAQNIVSNAFANYRYEKIARVVHSGMEENRQSSKSIIPAAKYTDIQQAKDTTSTSKLSVMDSVSSALSFLTNSLSDPLKFPMAQALPLQNDANVAHPDQIDEHQDKDLTIESSEVEYNPRASLQSNDANKKIAEWLQTENRLGSGNISKEELLSAIATYFYDVKTSGAVDDTKVTTILGKKILAAANLYGGKQNEQISSQQAKSALRHWIFDNILGMSPKEYIAGKMEKDHHPEDYTISKANQLLTLQELYNNKQLYLNHLPREQWENLNTMWQSFIKEEMPFLRLFDIESVKNMRLDDYQFAPLYSGSQFLTDLGFSAYTPKEAINVGEYMWDLAFDEGITEDKISYFSAPAQFFMASHSSNRINRQDGIGNILSGAESNYLQYRQQVEVMHKDINQKFQDYSSAVAVWLSKGELADKIIDQCPTNELPRKIVGLKNNIGTLEKNREIAVEHAKQLYLNNIDKPCDNAPDRLNDEYRKLTSNVADRYREIDKYLIRSELEALPQQEYDFITAPDADVCLGGISMSTSRGTWSAYNHAYNDDINISLLKTDLISVKRDNKERIYALKGIHEGTEGYKIFRVDRDIHRYIDNGLLDYNYFGNNLVVTDSKIESPSDTFRYTIFTDNQKNLGERGDTQSFIDALSDIHRNKIYNGLDASGDDKSDIQKTWYAIKHIIPFYDCVEGVINNNPVQAVPSCLMDAVAFIPVFGQAASLSSKFGMGLMRGLRYGARTVGKGSLSPIVKNTLREISLPTITELGALSKGALRAVDPGFELLTRGSQKLGHFLVKQLMADAKTVNLGRKITVSGVVNNLPSALPITHKVALLPNSEIRTPIQEIDKIGGQEIYVRINPETGELFGKRYTLNSHNQLVEQIAFESPLQAPFSIKTKSFYYPILNKYINVAPSGIDNGQQIWQQLSPDRTKYIGRKYVINSAGKLENQPLSFKERMYNLKTEGLGGKGANKAAKQWKDPGFNKKPDLTILEKSTLEQISATAARKMGDLLQLEKGALYHVGKQYYLKYNNKYYAAEVDSSLDHITIYSQSPKDNLISSLPGSSQTQNRVKIMEGELFEGQIDKVYLTPGSPEEQILKEASDSLGNKGIIITEQLAKILEGQAGLGLSVQKATEITPINGLTGVFVKTGSHDYYIRHKDRFYLIKSTDTENKVFIYDSEGKSSFASLTKANFRPKNDYKKILPDNIRQHILHGDQAGGGHLFPGQQGKSIFPENWNAEKVINQIGDIATSSTTKWYAETEGLYTKTKAKVRWTAWEVRDKVRIKVIYEPANGIVITAFPNNAQVPAHLKVVDKESHKWI</sequence>
<keyword evidence="3" id="KW-1185">Reference proteome</keyword>
<evidence type="ECO:0000259" key="1">
    <source>
        <dbReference type="Pfam" id="PF14436"/>
    </source>
</evidence>
<dbReference type="Proteomes" id="UP000009336">
    <property type="component" value="Unassembled WGS sequence"/>
</dbReference>
<dbReference type="InterPro" id="IPR029501">
    <property type="entry name" value="EndoU_bac"/>
</dbReference>
<evidence type="ECO:0000313" key="2">
    <source>
        <dbReference type="EMBL" id="EKT64597.1"/>
    </source>
</evidence>
<dbReference type="OrthoDB" id="6043530at2"/>
<dbReference type="STRING" id="1141662.OOA_02332"/>
<dbReference type="PATRIC" id="fig|1141662.3.peg.470"/>
<dbReference type="HOGENOM" id="CLU_254729_0_0_6"/>
<gene>
    <name evidence="2" type="ORF">OOA_02332</name>
</gene>
<accession>K8X4J8</accession>
<dbReference type="RefSeq" id="WP_008910513.1">
    <property type="nucleotide sequence ID" value="NZ_KB233222.1"/>
</dbReference>
<name>K8X4J8_9GAMM</name>
<dbReference type="EMBL" id="AKKL01000007">
    <property type="protein sequence ID" value="EKT64597.1"/>
    <property type="molecule type" value="Genomic_DNA"/>
</dbReference>
<comment type="caution">
    <text evidence="2">The sequence shown here is derived from an EMBL/GenBank/DDBJ whole genome shotgun (WGS) entry which is preliminary data.</text>
</comment>
<feature type="domain" description="Bacterial EndoU nuclease" evidence="1">
    <location>
        <begin position="1295"/>
        <end position="1375"/>
    </location>
</feature>
<organism evidence="2 3">
    <name type="scientific">Providencia burhodogranariea DSM 19968</name>
    <dbReference type="NCBI Taxonomy" id="1141662"/>
    <lineage>
        <taxon>Bacteria</taxon>
        <taxon>Pseudomonadati</taxon>
        <taxon>Pseudomonadota</taxon>
        <taxon>Gammaproteobacteria</taxon>
        <taxon>Enterobacterales</taxon>
        <taxon>Morganellaceae</taxon>
        <taxon>Providencia</taxon>
    </lineage>
</organism>
<dbReference type="GO" id="GO:0004519">
    <property type="term" value="F:endonuclease activity"/>
    <property type="evidence" value="ECO:0007669"/>
    <property type="project" value="InterPro"/>
</dbReference>
<dbReference type="Pfam" id="PF14436">
    <property type="entry name" value="EndoU_bacteria"/>
    <property type="match status" value="1"/>
</dbReference>